<feature type="region of interest" description="Disordered" evidence="1">
    <location>
        <begin position="1"/>
        <end position="137"/>
    </location>
</feature>
<feature type="compositionally biased region" description="Basic residues" evidence="1">
    <location>
        <begin position="82"/>
        <end position="92"/>
    </location>
</feature>
<dbReference type="VEuPathDB" id="FungiDB:M_BR32_EuGene_00015341"/>
<feature type="region of interest" description="Disordered" evidence="1">
    <location>
        <begin position="803"/>
        <end position="826"/>
    </location>
</feature>
<dbReference type="Proteomes" id="UP000294847">
    <property type="component" value="Chromosome 2"/>
</dbReference>
<feature type="compositionally biased region" description="Low complexity" evidence="1">
    <location>
        <begin position="522"/>
        <end position="535"/>
    </location>
</feature>
<protein>
    <submittedName>
        <fullName evidence="2">Uncharacterized protein</fullName>
    </submittedName>
</protein>
<feature type="region of interest" description="Disordered" evidence="1">
    <location>
        <begin position="689"/>
        <end position="771"/>
    </location>
</feature>
<accession>A0A4P7N2N7</accession>
<reference evidence="2 3" key="1">
    <citation type="journal article" date="2019" name="Mol. Biol. Evol.">
        <title>Blast fungal genomes show frequent chromosomal changes, gene gains and losses, and effector gene turnover.</title>
        <authorList>
            <person name="Gomez Luciano L.B."/>
            <person name="Jason Tsai I."/>
            <person name="Chuma I."/>
            <person name="Tosa Y."/>
            <person name="Chen Y.H."/>
            <person name="Li J.Y."/>
            <person name="Li M.Y."/>
            <person name="Jade Lu M.Y."/>
            <person name="Nakayashiki H."/>
            <person name="Li W.H."/>
        </authorList>
    </citation>
    <scope>NUCLEOTIDE SEQUENCE [LARGE SCALE GENOMIC DNA]</scope>
    <source>
        <strain evidence="2">MZ5-1-6</strain>
    </source>
</reference>
<dbReference type="EMBL" id="CP034205">
    <property type="protein sequence ID" value="QBZ56707.1"/>
    <property type="molecule type" value="Genomic_DNA"/>
</dbReference>
<feature type="compositionally biased region" description="Polar residues" evidence="1">
    <location>
        <begin position="57"/>
        <end position="70"/>
    </location>
</feature>
<evidence type="ECO:0000256" key="1">
    <source>
        <dbReference type="SAM" id="MobiDB-lite"/>
    </source>
</evidence>
<sequence>MAIWLFRRRSRRRRSHDKTQTGDAPPFSRRQTAPVATGENAPSPSINAQGNAGDLASTPQQGRTSPSAYSFESGHQDEIHVGRKKSRRKSKRASAPPPGRSIPGGGPAGNWPVNAPRQTMTGTHGEKKEHEGDLLEGNNSFFGLIPTLHPSKRDSGHLMARKLSKRRKNSHDREREAELKAARDFTPLRPATDAWSSGRPIGKDTRRVKSGLTRGLPWERERYNSDVSLPRASSIHSSLSSDSEQVSYRISALDSLAPKPTLRYSANPRWHQHHPAGSAPARTAPQRSAFSAQIPEATLKAHKRVDDLADDLNASDLRELMERDKRRRQRKQEREQEKVEKRLARRAERERQAMEAGVPLPNLERGVLGREASVSGSDQTSAVITSSRRRHSEDVLSESKGKRVPGRDDDAEDVTDEPPMPGHAFHRVDSIPAEPTSPAKVPERPLPSTSRDTSPKANGFVRSKKNHSKSSLLEQNQSQNSSATLKASESSFKGPMSWISIFKWGRKRNPGPSSFSNTSRDSMSTSQPPSATTTTNITFIPPAASGLASTVPKRTRSRFREDLPELPLSPRDSRIQPPPDRPLPPTVKELPDAMPIPSAPIDIPKPRYDTPTSMLVDGASPEPPQSMSLASIDSEASWLSGGRTRGNRLSSQMKQRAHRSVEYGMPDPENNEDDSVGIADDEYLNRVASRASAADSAGWTRRGSTGDAVPSSDEDDGARWGAVSGRLPSLTKPRSVDRIKSREGLLNTVASVNEEDDHDKEEDSPISPSSIVADIHRATSVKLGKGHARRISAGSAILLELSPRASMDAKRASPGPQWSESTPKQG</sequence>
<feature type="compositionally biased region" description="Basic and acidic residues" evidence="1">
    <location>
        <begin position="124"/>
        <end position="133"/>
    </location>
</feature>
<evidence type="ECO:0000313" key="3">
    <source>
        <dbReference type="Proteomes" id="UP000294847"/>
    </source>
</evidence>
<feature type="compositionally biased region" description="Polar residues" evidence="1">
    <location>
        <begin position="511"/>
        <end position="521"/>
    </location>
</feature>
<feature type="compositionally biased region" description="Acidic residues" evidence="1">
    <location>
        <begin position="753"/>
        <end position="764"/>
    </location>
</feature>
<proteinExistence type="predicted"/>
<feature type="compositionally biased region" description="Pro residues" evidence="1">
    <location>
        <begin position="576"/>
        <end position="585"/>
    </location>
</feature>
<feature type="compositionally biased region" description="Basic and acidic residues" evidence="1">
    <location>
        <begin position="332"/>
        <end position="353"/>
    </location>
</feature>
<feature type="compositionally biased region" description="Low complexity" evidence="1">
    <location>
        <begin position="469"/>
        <end position="482"/>
    </location>
</feature>
<feature type="compositionally biased region" description="Polar residues" evidence="1">
    <location>
        <begin position="40"/>
        <end position="50"/>
    </location>
</feature>
<dbReference type="AlphaFoldDB" id="A0A4P7N2N7"/>
<feature type="compositionally biased region" description="Basic and acidic residues" evidence="1">
    <location>
        <begin position="734"/>
        <end position="743"/>
    </location>
</feature>
<feature type="region of interest" description="Disordered" evidence="1">
    <location>
        <begin position="265"/>
        <end position="290"/>
    </location>
</feature>
<name>A0A4P7N2N7_PYROR</name>
<feature type="compositionally biased region" description="Polar residues" evidence="1">
    <location>
        <begin position="447"/>
        <end position="456"/>
    </location>
</feature>
<feature type="region of interest" description="Disordered" evidence="1">
    <location>
        <begin position="323"/>
        <end position="677"/>
    </location>
</feature>
<feature type="compositionally biased region" description="Polar residues" evidence="1">
    <location>
        <begin position="816"/>
        <end position="826"/>
    </location>
</feature>
<feature type="region of interest" description="Disordered" evidence="1">
    <location>
        <begin position="189"/>
        <end position="208"/>
    </location>
</feature>
<feature type="compositionally biased region" description="Basic and acidic residues" evidence="1">
    <location>
        <begin position="391"/>
        <end position="408"/>
    </location>
</feature>
<organism evidence="2 3">
    <name type="scientific">Pyricularia oryzae</name>
    <name type="common">Rice blast fungus</name>
    <name type="synonym">Magnaporthe oryzae</name>
    <dbReference type="NCBI Taxonomy" id="318829"/>
    <lineage>
        <taxon>Eukaryota</taxon>
        <taxon>Fungi</taxon>
        <taxon>Dikarya</taxon>
        <taxon>Ascomycota</taxon>
        <taxon>Pezizomycotina</taxon>
        <taxon>Sordariomycetes</taxon>
        <taxon>Sordariomycetidae</taxon>
        <taxon>Magnaporthales</taxon>
        <taxon>Pyriculariaceae</taxon>
        <taxon>Pyricularia</taxon>
    </lineage>
</organism>
<gene>
    <name evidence="2" type="ORF">PoMZ_01620</name>
</gene>
<evidence type="ECO:0000313" key="2">
    <source>
        <dbReference type="EMBL" id="QBZ56707.1"/>
    </source>
</evidence>
<feature type="compositionally biased region" description="Polar residues" evidence="1">
    <location>
        <begin position="374"/>
        <end position="386"/>
    </location>
</feature>
<feature type="compositionally biased region" description="Basic residues" evidence="1">
    <location>
        <begin position="1"/>
        <end position="16"/>
    </location>
</feature>